<feature type="chain" id="PRO_5028934239" evidence="9">
    <location>
        <begin position="28"/>
        <end position="1117"/>
    </location>
</feature>
<dbReference type="PIRSF" id="PIRSF037854">
    <property type="entry name" value="Dihydropyridine_esterase"/>
    <property type="match status" value="1"/>
</dbReference>
<dbReference type="PANTHER" id="PTHR43806">
    <property type="entry name" value="PEPTIDASE S8"/>
    <property type="match status" value="1"/>
</dbReference>
<keyword evidence="3 6" id="KW-0378">Hydrolase</keyword>
<feature type="signal peptide" evidence="9">
    <location>
        <begin position="1"/>
        <end position="27"/>
    </location>
</feature>
<dbReference type="InterPro" id="IPR000209">
    <property type="entry name" value="Peptidase_S8/S53_dom"/>
</dbReference>
<proteinExistence type="inferred from homology"/>
<evidence type="ECO:0000256" key="4">
    <source>
        <dbReference type="ARBA" id="ARBA00022825"/>
    </source>
</evidence>
<feature type="active site" description="Charge relay system" evidence="5 6">
    <location>
        <position position="240"/>
    </location>
</feature>
<evidence type="ECO:0000256" key="1">
    <source>
        <dbReference type="ARBA" id="ARBA00011073"/>
    </source>
</evidence>
<dbReference type="InterPro" id="IPR022398">
    <property type="entry name" value="Peptidase_S8_His-AS"/>
</dbReference>
<gene>
    <name evidence="11" type="ORF">STSU_012345</name>
</gene>
<sequence length="1117" mass="114560">MRSHVRRSLSIAVAVTAGMALTVGAGAAPPGGGAGGKGTGQGQPRGGGVVSHSVTLVTGDRVLVGTDGRPLSVQRAKGREGMSFHALRAGRSTYVVPYDAQRLIAAGTVDRKLFDITALSTPESRRAYRDGVKVIVSYGGPAAAAAKTAVRSSGGTKARRALPAAGAEALTAAPGQAAALWKALTDTAADGRIAATAGVRKIWLDGTVKASLDRTVKQIGAPAAWDSRYDGTGVKIAVLDTGIDSGHPDLAGKVVAERNFTLTADAGDRNGHGTHVASTAAGTGAKSGGTHKGVAPGAQLINGKVLDDWGGGTWSEIMAGIDWAVAQGADVVNMSLGGSDSPGVDPVEALIDKYSAERGVLFAVAAGNSGPGRLTVGTPGTASGALTVGAVDDHDEIAFFSSRGPRLGDGGIKPDVTAPGVAVTAAAATGTGPQSPPGYTDMDGTSMAAPHAAGAAALLKQRNPDWTGARIKAALAGSAKPGPYDVFTQGTGRIAVDRAVAQQVVAEPASVSLGTHRWPHDDAAPATEQVTYRNSGPADLTLDLALTGATGPGGTPAPAGLLTLGASRITVPAGGTATVGVTADIRVPGAADGTYQATVVATGDNGRTVVRTATSVHREPESYEITLRTIGRDGAAAPIASATFVGLGGELDGVYLPVDLSAGERTIRLPKGRYQLTGSASTGRPADGFDELVQPVLELNGNTSTVLDFRTTKPFDITVPDPRVQEAPGVVQHQVSVGTERYHSMVMVPSLGSLRTGHLGPALADGALTYALHANWRRPGVDYNTVLSGRGNRFPAGAVKHYRKADFARVDAGLGASVPGRSGGYIPFGRPPGDGFWGFGVDTVAPAQTRRSSLVTTAHGVRWDMEYAQLKSPDDVWFGGETVHAFAESRAFKAGRTYRIDFNTAAHGPSVGGTWGVFRDEDTLQGQLPLFSDGHGNVSISGTYTSTRTTLHRGSTLVARIDELPFYVELATLPAQQAQYTLVSTVSRAPEVSRAATRIDGSWTFRTGRTAPGSPEQLPLSTVRFAPAVALDSTAPAGRTQSIPVTVQGPAAGKNLKSLSVSVSYDSGKKWQKVPVKNGKITVKNPAKGKGISLQAFVSDKKGNKASVRIANAYLGK</sequence>
<evidence type="ECO:0000256" key="8">
    <source>
        <dbReference type="SAM" id="MobiDB-lite"/>
    </source>
</evidence>
<dbReference type="InterPro" id="IPR034213">
    <property type="entry name" value="S8_Vpr-like"/>
</dbReference>
<evidence type="ECO:0000256" key="5">
    <source>
        <dbReference type="PIRSR" id="PIRSR615500-1"/>
    </source>
</evidence>
<feature type="active site" description="Charge relay system" evidence="5 6">
    <location>
        <position position="446"/>
    </location>
</feature>
<dbReference type="SUPFAM" id="SSF52743">
    <property type="entry name" value="Subtilisin-like"/>
    <property type="match status" value="1"/>
</dbReference>
<name>A0A7G3UEP0_STRT9</name>
<evidence type="ECO:0000256" key="2">
    <source>
        <dbReference type="ARBA" id="ARBA00022670"/>
    </source>
</evidence>
<dbReference type="InterPro" id="IPR050131">
    <property type="entry name" value="Peptidase_S8_subtilisin-like"/>
</dbReference>
<feature type="region of interest" description="Disordered" evidence="8">
    <location>
        <begin position="271"/>
        <end position="291"/>
    </location>
</feature>
<keyword evidence="12" id="KW-1185">Reference proteome</keyword>
<organism evidence="11 12">
    <name type="scientific">Streptomyces tsukubensis (strain DSM 42081 / NBRC 108919 / NRRL 18488 / 9993)</name>
    <dbReference type="NCBI Taxonomy" id="1114943"/>
    <lineage>
        <taxon>Bacteria</taxon>
        <taxon>Bacillati</taxon>
        <taxon>Actinomycetota</taxon>
        <taxon>Actinomycetes</taxon>
        <taxon>Kitasatosporales</taxon>
        <taxon>Streptomycetaceae</taxon>
        <taxon>Streptomyces</taxon>
    </lineage>
</organism>
<keyword evidence="2 6" id="KW-0645">Protease</keyword>
<dbReference type="GO" id="GO:0006508">
    <property type="term" value="P:proteolysis"/>
    <property type="evidence" value="ECO:0007669"/>
    <property type="project" value="UniProtKB-KW"/>
</dbReference>
<dbReference type="PANTHER" id="PTHR43806:SF65">
    <property type="entry name" value="SERINE PROTEASE APRX"/>
    <property type="match status" value="1"/>
</dbReference>
<dbReference type="InterPro" id="IPR023827">
    <property type="entry name" value="Peptidase_S8_Asp-AS"/>
</dbReference>
<reference evidence="11 12" key="1">
    <citation type="journal article" date="2012" name="J. Bacteriol.">
        <title>Draft genome of Streptomyces tsukubaensis NRRL 18488, the producer of the clinically important immunosuppressant tacrolimus (FK506).</title>
        <authorList>
            <person name="Barreiro C."/>
            <person name="Prieto C."/>
            <person name="Sola-Landa A."/>
            <person name="Solera E."/>
            <person name="Martinez-Castro M."/>
            <person name="Perez-Redondo R."/>
            <person name="Garcia-Estrada C."/>
            <person name="Aparicio J.F."/>
            <person name="Fernandez-Martinez L.T."/>
            <person name="Santos-Aberturas J."/>
            <person name="Salehi-Najafabadi Z."/>
            <person name="Rodriguez-Garcia A."/>
            <person name="Tauch A."/>
            <person name="Martin J.F."/>
        </authorList>
    </citation>
    <scope>NUCLEOTIDE SEQUENCE [LARGE SCALE GENOMIC DNA]</scope>
    <source>
        <strain evidence="12">DSM 42081 / NBRC 108919 / NRRL 18488 / 9993</strain>
    </source>
</reference>
<evidence type="ECO:0000256" key="7">
    <source>
        <dbReference type="RuleBase" id="RU003355"/>
    </source>
</evidence>
<dbReference type="InterPro" id="IPR023828">
    <property type="entry name" value="Peptidase_S8_Ser-AS"/>
</dbReference>
<evidence type="ECO:0000256" key="3">
    <source>
        <dbReference type="ARBA" id="ARBA00022801"/>
    </source>
</evidence>
<dbReference type="Proteomes" id="UP000005940">
    <property type="component" value="Chromosome"/>
</dbReference>
<evidence type="ECO:0000313" key="11">
    <source>
        <dbReference type="EMBL" id="QKM67845.1"/>
    </source>
</evidence>
<accession>A0A7G3UEP0</accession>
<keyword evidence="4 6" id="KW-0720">Serine protease</keyword>
<dbReference type="EMBL" id="CP029159">
    <property type="protein sequence ID" value="QKM67845.1"/>
    <property type="molecule type" value="Genomic_DNA"/>
</dbReference>
<dbReference type="Gene3D" id="3.40.50.200">
    <property type="entry name" value="Peptidase S8/S53 domain"/>
    <property type="match status" value="1"/>
</dbReference>
<dbReference type="PROSITE" id="PS00138">
    <property type="entry name" value="SUBTILASE_SER"/>
    <property type="match status" value="1"/>
</dbReference>
<dbReference type="InterPro" id="IPR015500">
    <property type="entry name" value="Peptidase_S8_subtilisin-rel"/>
</dbReference>
<dbReference type="CDD" id="cd07474">
    <property type="entry name" value="Peptidases_S8_subtilisin_Vpr-like"/>
    <property type="match status" value="1"/>
</dbReference>
<evidence type="ECO:0000256" key="6">
    <source>
        <dbReference type="PROSITE-ProRule" id="PRU01240"/>
    </source>
</evidence>
<dbReference type="InterPro" id="IPR017297">
    <property type="entry name" value="Peptidase_S8A_DPH-A"/>
</dbReference>
<evidence type="ECO:0000259" key="10">
    <source>
        <dbReference type="Pfam" id="PF00082"/>
    </source>
</evidence>
<evidence type="ECO:0000256" key="9">
    <source>
        <dbReference type="SAM" id="SignalP"/>
    </source>
</evidence>
<dbReference type="Pfam" id="PF00082">
    <property type="entry name" value="Peptidase_S8"/>
    <property type="match status" value="1"/>
</dbReference>
<dbReference type="PROSITE" id="PS51892">
    <property type="entry name" value="SUBTILASE"/>
    <property type="match status" value="1"/>
</dbReference>
<dbReference type="InterPro" id="IPR036852">
    <property type="entry name" value="Peptidase_S8/S53_dom_sf"/>
</dbReference>
<dbReference type="GO" id="GO:0004252">
    <property type="term" value="F:serine-type endopeptidase activity"/>
    <property type="evidence" value="ECO:0007669"/>
    <property type="project" value="UniProtKB-UniRule"/>
</dbReference>
<keyword evidence="9" id="KW-0732">Signal</keyword>
<dbReference type="PROSITE" id="PS00137">
    <property type="entry name" value="SUBTILASE_HIS"/>
    <property type="match status" value="1"/>
</dbReference>
<feature type="active site" description="Charge relay system" evidence="5 6">
    <location>
        <position position="272"/>
    </location>
</feature>
<comment type="similarity">
    <text evidence="1 6 7">Belongs to the peptidase S8 family.</text>
</comment>
<dbReference type="AlphaFoldDB" id="A0A7G3UEP0"/>
<evidence type="ECO:0000313" key="12">
    <source>
        <dbReference type="Proteomes" id="UP000005940"/>
    </source>
</evidence>
<feature type="domain" description="Peptidase S8/S53" evidence="10">
    <location>
        <begin position="231"/>
        <end position="492"/>
    </location>
</feature>
<dbReference type="RefSeq" id="WP_040914658.1">
    <property type="nucleotide sequence ID" value="NZ_CP029159.1"/>
</dbReference>
<dbReference type="PROSITE" id="PS00136">
    <property type="entry name" value="SUBTILASE_ASP"/>
    <property type="match status" value="1"/>
</dbReference>
<protein>
    <submittedName>
        <fullName evidence="11">Peptidase S8</fullName>
    </submittedName>
</protein>
<dbReference type="PRINTS" id="PR00723">
    <property type="entry name" value="SUBTILISIN"/>
</dbReference>